<feature type="region of interest" description="Disordered" evidence="2">
    <location>
        <begin position="249"/>
        <end position="283"/>
    </location>
</feature>
<dbReference type="OrthoDB" id="5242900at2"/>
<evidence type="ECO:0000256" key="1">
    <source>
        <dbReference type="ARBA" id="ARBA00008007"/>
    </source>
</evidence>
<evidence type="ECO:0000256" key="2">
    <source>
        <dbReference type="SAM" id="MobiDB-lite"/>
    </source>
</evidence>
<evidence type="ECO:0000259" key="3">
    <source>
        <dbReference type="Pfam" id="PF00156"/>
    </source>
</evidence>
<evidence type="ECO:0000313" key="4">
    <source>
        <dbReference type="EMBL" id="PRI10584.1"/>
    </source>
</evidence>
<keyword evidence="5" id="KW-1185">Reference proteome</keyword>
<dbReference type="AlphaFoldDB" id="A0A2S9QLX3"/>
<reference evidence="4 5" key="1">
    <citation type="journal article" date="2017" name="New Microbes New Infect">
        <title>Genome sequence of 'Leucobacter massiliensis' sp. nov. isolated from human pharynx after travel to the 2014 Hajj.</title>
        <authorList>
            <person name="Leangapichart T."/>
            <person name="Gautret P."/>
            <person name="Nguyen T.T."/>
            <person name="Armstrong N."/>
            <person name="Rolain J.M."/>
        </authorList>
    </citation>
    <scope>NUCLEOTIDE SEQUENCE [LARGE SCALE GENOMIC DNA]</scope>
    <source>
        <strain evidence="4 5">122RC15</strain>
    </source>
</reference>
<dbReference type="CDD" id="cd06223">
    <property type="entry name" value="PRTases_typeI"/>
    <property type="match status" value="1"/>
</dbReference>
<dbReference type="Proteomes" id="UP000238650">
    <property type="component" value="Unassembled WGS sequence"/>
</dbReference>
<sequence length="283" mass="29710">MSSDHGSMSSLSLLREFGQDLLALLWPTACVCCGAPDRDCCLPCLVELRRPGDPVRPELGIPCFVRGPYSGALRSMLLAFKHGGRAGFARHLGPELRKPLLAALGCCSGPAPPVIVAAPSRRARTRRLGYAHVEVLLDRAVRGRGRSPGRPGSAAPSGEPRVAALRVRALRVTRGRRSQQGLDAAGRAENAGRVAVRASRRAVLRGREVILVDDVITTGATALAARDALAAAGARVVAVVALCAVERDDTRGPLTENPPVESRSPGGVEFPKGVTVRHTGSPA</sequence>
<name>A0A2S9QLX3_9MICO</name>
<protein>
    <recommendedName>
        <fullName evidence="3">Phosphoribosyltransferase domain-containing protein</fullName>
    </recommendedName>
</protein>
<accession>A0A2S9QLX3</accession>
<comment type="similarity">
    <text evidence="1">Belongs to the ComF/GntX family.</text>
</comment>
<dbReference type="InterPro" id="IPR000836">
    <property type="entry name" value="PRTase_dom"/>
</dbReference>
<dbReference type="PANTHER" id="PTHR47505">
    <property type="entry name" value="DNA UTILIZATION PROTEIN YHGH"/>
    <property type="match status" value="1"/>
</dbReference>
<dbReference type="Pfam" id="PF00156">
    <property type="entry name" value="Pribosyltran"/>
    <property type="match status" value="1"/>
</dbReference>
<comment type="caution">
    <text evidence="4">The sequence shown here is derived from an EMBL/GenBank/DDBJ whole genome shotgun (WGS) entry which is preliminary data.</text>
</comment>
<dbReference type="InterPro" id="IPR051910">
    <property type="entry name" value="ComF/GntX_DNA_util-trans"/>
</dbReference>
<dbReference type="SUPFAM" id="SSF53271">
    <property type="entry name" value="PRTase-like"/>
    <property type="match status" value="1"/>
</dbReference>
<feature type="domain" description="Phosphoribosyltransferase" evidence="3">
    <location>
        <begin position="196"/>
        <end position="245"/>
    </location>
</feature>
<evidence type="ECO:0000313" key="5">
    <source>
        <dbReference type="Proteomes" id="UP000238650"/>
    </source>
</evidence>
<dbReference type="InterPro" id="IPR029057">
    <property type="entry name" value="PRTase-like"/>
</dbReference>
<dbReference type="EMBL" id="MWZD01000018">
    <property type="protein sequence ID" value="PRI10584.1"/>
    <property type="molecule type" value="Genomic_DNA"/>
</dbReference>
<proteinExistence type="inferred from homology"/>
<organism evidence="4 5">
    <name type="scientific">Leucobacter massiliensis</name>
    <dbReference type="NCBI Taxonomy" id="1686285"/>
    <lineage>
        <taxon>Bacteria</taxon>
        <taxon>Bacillati</taxon>
        <taxon>Actinomycetota</taxon>
        <taxon>Actinomycetes</taxon>
        <taxon>Micrococcales</taxon>
        <taxon>Microbacteriaceae</taxon>
        <taxon>Leucobacter</taxon>
    </lineage>
</organism>
<gene>
    <name evidence="4" type="ORF">B4915_11345</name>
</gene>
<dbReference type="Gene3D" id="3.40.50.2020">
    <property type="match status" value="1"/>
</dbReference>
<dbReference type="PANTHER" id="PTHR47505:SF1">
    <property type="entry name" value="DNA UTILIZATION PROTEIN YHGH"/>
    <property type="match status" value="1"/>
</dbReference>